<evidence type="ECO:0000313" key="8">
    <source>
        <dbReference type="Proteomes" id="UP000235015"/>
    </source>
</evidence>
<dbReference type="Gene3D" id="3.50.50.60">
    <property type="entry name" value="FAD/NAD(P)-binding domain"/>
    <property type="match status" value="2"/>
</dbReference>
<dbReference type="Gene3D" id="3.90.760.10">
    <property type="entry name" value="Flavocytochrome c sulphide dehydrogenase, flavin-binding domain"/>
    <property type="match status" value="1"/>
</dbReference>
<evidence type="ECO:0000259" key="6">
    <source>
        <dbReference type="Pfam" id="PF21706"/>
    </source>
</evidence>
<evidence type="ECO:0000259" key="4">
    <source>
        <dbReference type="Pfam" id="PF07992"/>
    </source>
</evidence>
<evidence type="ECO:0000256" key="2">
    <source>
        <dbReference type="ARBA" id="ARBA00022729"/>
    </source>
</evidence>
<dbReference type="InterPro" id="IPR036188">
    <property type="entry name" value="FAD/NAD-bd_sf"/>
</dbReference>
<evidence type="ECO:0000259" key="5">
    <source>
        <dbReference type="Pfam" id="PF09242"/>
    </source>
</evidence>
<dbReference type="GO" id="GO:0016491">
    <property type="term" value="F:oxidoreductase activity"/>
    <property type="evidence" value="ECO:0007669"/>
    <property type="project" value="InterPro"/>
</dbReference>
<feature type="domain" description="Sulfide dehydrogenase [flavocytochrome c] flavoprotein chain central" evidence="6">
    <location>
        <begin position="166"/>
        <end position="286"/>
    </location>
</feature>
<dbReference type="Pfam" id="PF10518">
    <property type="entry name" value="TAT_signal"/>
    <property type="match status" value="1"/>
</dbReference>
<dbReference type="InterPro" id="IPR019546">
    <property type="entry name" value="TAT_signal_bac_arc"/>
</dbReference>
<name>A0A2N6CRH0_9GAMM</name>
<dbReference type="Pfam" id="PF21706">
    <property type="entry name" value="FCSD_central"/>
    <property type="match status" value="1"/>
</dbReference>
<organism evidence="7 8">
    <name type="scientific">Sedimenticola selenatireducens</name>
    <dbReference type="NCBI Taxonomy" id="191960"/>
    <lineage>
        <taxon>Bacteria</taxon>
        <taxon>Pseudomonadati</taxon>
        <taxon>Pseudomonadota</taxon>
        <taxon>Gammaproteobacteria</taxon>
        <taxon>Chromatiales</taxon>
        <taxon>Sedimenticolaceae</taxon>
        <taxon>Sedimenticola</taxon>
    </lineage>
</organism>
<dbReference type="PANTHER" id="PTHR43755:SF1">
    <property type="entry name" value="FAD-DEPENDENT PYRIDINE NUCLEOTIDE-DISULPHIDE OXIDOREDUCTASE"/>
    <property type="match status" value="1"/>
</dbReference>
<keyword evidence="3" id="KW-0274">FAD</keyword>
<feature type="domain" description="Flavocytochrome c sulphide dehydrogenase flavin-binding" evidence="5">
    <location>
        <begin position="361"/>
        <end position="431"/>
    </location>
</feature>
<dbReference type="SUPFAM" id="SSF55424">
    <property type="entry name" value="FAD/NAD-linked reductases, dimerisation (C-terminal) domain"/>
    <property type="match status" value="1"/>
</dbReference>
<feature type="domain" description="FAD/NAD(P)-binding" evidence="4">
    <location>
        <begin position="36"/>
        <end position="147"/>
    </location>
</feature>
<dbReference type="InterPro" id="IPR023753">
    <property type="entry name" value="FAD/NAD-binding_dom"/>
</dbReference>
<dbReference type="InterPro" id="IPR037092">
    <property type="entry name" value="FlavoCytC_S_DH_flav-bd_sf"/>
</dbReference>
<gene>
    <name evidence="7" type="ORF">C0630_19725</name>
</gene>
<sequence length="432" mass="46027">MNKINRREFIKLSAAAAALGTLAGCTGSATRGGGAKVVVIGGGPGGATAAKQLRMMDPSIQVTLVEANKHYHTCFMSNEVLSGERTLDSIQFGYDGLRGHGVNVVHDMVTGIDPKARKVMTQGGLSLPYDRCIVSPGVDFKWEAIEGYSADVAERIPHAWKAGPQTAILRRQLEAMPNGGTVIIAAPGNPFRCPPGPYERASQIAHYLKQHKPRSKVLILDAKDKFSKQGLFTQGWKRLYGYDTDNSMIEWVSAAGGGKIESVDPGSMTVQGPVETFKADVINIIPPQKAGKLAFAAGLTKGDWCPVNKKTFESLIHANIHVLGDASIAAGMPKSGYSANVQAKVCAMAVADMLNDREPGTPSYMNTCYSVVGEEYGISVSVVYALDEEKNAIVGVKGAGGLTPSDATPEMLAREAHYAHGWFANITNDIFG</sequence>
<evidence type="ECO:0000313" key="7">
    <source>
        <dbReference type="EMBL" id="PLX59647.1"/>
    </source>
</evidence>
<protein>
    <recommendedName>
        <fullName evidence="9">Cytochrome C</fullName>
    </recommendedName>
</protein>
<dbReference type="InterPro" id="IPR016156">
    <property type="entry name" value="FAD/NAD-linked_Rdtase_dimer_sf"/>
</dbReference>
<dbReference type="InterPro" id="IPR049386">
    <property type="entry name" value="FCSD_central"/>
</dbReference>
<dbReference type="InterPro" id="IPR006311">
    <property type="entry name" value="TAT_signal"/>
</dbReference>
<dbReference type="GO" id="GO:0050660">
    <property type="term" value="F:flavin adenine dinucleotide binding"/>
    <property type="evidence" value="ECO:0007669"/>
    <property type="project" value="InterPro"/>
</dbReference>
<dbReference type="STRING" id="1111735.GCA_000428045_01137"/>
<evidence type="ECO:0008006" key="9">
    <source>
        <dbReference type="Google" id="ProtNLM"/>
    </source>
</evidence>
<dbReference type="Pfam" id="PF09242">
    <property type="entry name" value="FCSD-flav_bind"/>
    <property type="match status" value="1"/>
</dbReference>
<dbReference type="AlphaFoldDB" id="A0A2N6CRH0"/>
<comment type="caution">
    <text evidence="7">The sequence shown here is derived from an EMBL/GenBank/DDBJ whole genome shotgun (WGS) entry which is preliminary data.</text>
</comment>
<accession>A0A2N6CRH0</accession>
<proteinExistence type="predicted"/>
<evidence type="ECO:0000256" key="3">
    <source>
        <dbReference type="ARBA" id="ARBA00022827"/>
    </source>
</evidence>
<dbReference type="PROSITE" id="PS51318">
    <property type="entry name" value="TAT"/>
    <property type="match status" value="1"/>
</dbReference>
<dbReference type="Pfam" id="PF07992">
    <property type="entry name" value="Pyr_redox_2"/>
    <property type="match status" value="1"/>
</dbReference>
<reference evidence="7 8" key="1">
    <citation type="submission" date="2017-11" db="EMBL/GenBank/DDBJ databases">
        <title>Genome-resolved metagenomics identifies genetic mobility, metabolic interactions, and unexpected diversity in perchlorate-reducing communities.</title>
        <authorList>
            <person name="Barnum T.P."/>
            <person name="Figueroa I.A."/>
            <person name="Carlstrom C.I."/>
            <person name="Lucas L.N."/>
            <person name="Engelbrektson A.L."/>
            <person name="Coates J.D."/>
        </authorList>
    </citation>
    <scope>NUCLEOTIDE SEQUENCE [LARGE SCALE GENOMIC DNA]</scope>
    <source>
        <strain evidence="7">BM301</strain>
    </source>
</reference>
<dbReference type="PANTHER" id="PTHR43755">
    <property type="match status" value="1"/>
</dbReference>
<keyword evidence="2" id="KW-0732">Signal</keyword>
<dbReference type="Proteomes" id="UP000235015">
    <property type="component" value="Unassembled WGS sequence"/>
</dbReference>
<dbReference type="SUPFAM" id="SSF51905">
    <property type="entry name" value="FAD/NAD(P)-binding domain"/>
    <property type="match status" value="2"/>
</dbReference>
<dbReference type="PROSITE" id="PS51257">
    <property type="entry name" value="PROKAR_LIPOPROTEIN"/>
    <property type="match status" value="1"/>
</dbReference>
<evidence type="ECO:0000256" key="1">
    <source>
        <dbReference type="ARBA" id="ARBA00022630"/>
    </source>
</evidence>
<dbReference type="EMBL" id="PKUN01000031">
    <property type="protein sequence ID" value="PLX59647.1"/>
    <property type="molecule type" value="Genomic_DNA"/>
</dbReference>
<dbReference type="InterPro" id="IPR052541">
    <property type="entry name" value="SQRD"/>
</dbReference>
<dbReference type="RefSeq" id="WP_029133835.1">
    <property type="nucleotide sequence ID" value="NZ_CBDUFW010000078.1"/>
</dbReference>
<dbReference type="InterPro" id="IPR015323">
    <property type="entry name" value="FlavoCytC_S_DH_flav-bd"/>
</dbReference>
<keyword evidence="1" id="KW-0285">Flavoprotein</keyword>
<dbReference type="FunFam" id="3.50.50.60:FF:000234">
    <property type="entry name" value="Flavocytochrome C sulfide dehydrogenase"/>
    <property type="match status" value="1"/>
</dbReference>